<feature type="coiled-coil region" evidence="1">
    <location>
        <begin position="215"/>
        <end position="242"/>
    </location>
</feature>
<dbReference type="AlphaFoldDB" id="A1TPV5"/>
<name>A1TPV5_PARC0</name>
<dbReference type="EMBL" id="CP000512">
    <property type="protein sequence ID" value="ABM32993.1"/>
    <property type="molecule type" value="Genomic_DNA"/>
</dbReference>
<proteinExistence type="predicted"/>
<sequence>MLAQSAVPAGQKTGQVCSLLIHTGALEVFTGIPHCRVGGSGRSARSPGHAVCPRRDMETHTTPRSLDAYAHAPAPSVPVAREPLRYREHAGRRVGILVWPSGDGWRGAWSMGSGAWYAVRGRWGSEDLAAEKTFIAARSSLGQDGLRRRRPSATPAHRPAALCAETEEAGERGQAPALRAASEQWSELRRDWQTAEMRLARRQSAICLGEGPAENAEDAKSLRDLEREAESARQRMDDYLNVVLRMLRPQAGNASS</sequence>
<dbReference type="KEGG" id="aav:Aave_2418"/>
<evidence type="ECO:0000313" key="2">
    <source>
        <dbReference type="EMBL" id="ABM32993.1"/>
    </source>
</evidence>
<evidence type="ECO:0000313" key="3">
    <source>
        <dbReference type="Proteomes" id="UP000002596"/>
    </source>
</evidence>
<dbReference type="HOGENOM" id="CLU_094846_0_0_4"/>
<accession>A1TPV5</accession>
<evidence type="ECO:0000256" key="1">
    <source>
        <dbReference type="SAM" id="Coils"/>
    </source>
</evidence>
<gene>
    <name evidence="2" type="ordered locus">Aave_2418</name>
</gene>
<organism evidence="2 3">
    <name type="scientific">Paracidovorax citrulli (strain AAC00-1)</name>
    <name type="common">Acidovorax citrulli</name>
    <dbReference type="NCBI Taxonomy" id="397945"/>
    <lineage>
        <taxon>Bacteria</taxon>
        <taxon>Pseudomonadati</taxon>
        <taxon>Pseudomonadota</taxon>
        <taxon>Betaproteobacteria</taxon>
        <taxon>Burkholderiales</taxon>
        <taxon>Comamonadaceae</taxon>
        <taxon>Paracidovorax</taxon>
    </lineage>
</organism>
<protein>
    <submittedName>
        <fullName evidence="2">Uncharacterized protein</fullName>
    </submittedName>
</protein>
<dbReference type="Proteomes" id="UP000002596">
    <property type="component" value="Chromosome"/>
</dbReference>
<reference evidence="2" key="1">
    <citation type="submission" date="2006-12" db="EMBL/GenBank/DDBJ databases">
        <title>Complete sequence of Acidovorax avenae subsp. citrulli AAC00-1.</title>
        <authorList>
            <consortium name="US DOE Joint Genome Institute"/>
            <person name="Copeland A."/>
            <person name="Lucas S."/>
            <person name="Lapidus A."/>
            <person name="Barry K."/>
            <person name="Detter J.C."/>
            <person name="Glavina del Rio T."/>
            <person name="Dalin E."/>
            <person name="Tice H."/>
            <person name="Pitluck S."/>
            <person name="Kiss H."/>
            <person name="Brettin T."/>
            <person name="Bruce D."/>
            <person name="Han C."/>
            <person name="Tapia R."/>
            <person name="Gilna P."/>
            <person name="Schmutz J."/>
            <person name="Larimer F."/>
            <person name="Land M."/>
            <person name="Hauser L."/>
            <person name="Kyrpides N."/>
            <person name="Kim E."/>
            <person name="Stahl D."/>
            <person name="Richardson P."/>
        </authorList>
    </citation>
    <scope>NUCLEOTIDE SEQUENCE</scope>
    <source>
        <strain evidence="2">AAC00-1</strain>
    </source>
</reference>
<keyword evidence="1" id="KW-0175">Coiled coil</keyword>